<feature type="active site" description="Proton acceptor" evidence="9">
    <location>
        <position position="41"/>
    </location>
</feature>
<dbReference type="HAMAP" id="MF_02090">
    <property type="entry name" value="NadE_glutamine_dep"/>
    <property type="match status" value="1"/>
</dbReference>
<feature type="binding site" evidence="7">
    <location>
        <position position="381"/>
    </location>
    <ligand>
        <name>deamido-NAD(+)</name>
        <dbReference type="ChEBI" id="CHEBI:58437"/>
        <note>ligand shared between two neighboring subunits</note>
    </ligand>
</feature>
<comment type="similarity">
    <text evidence="10">Belongs to the NAD synthetase family.</text>
</comment>
<organism evidence="12">
    <name type="scientific">candidate division WOR-3 bacterium</name>
    <dbReference type="NCBI Taxonomy" id="2052148"/>
    <lineage>
        <taxon>Bacteria</taxon>
        <taxon>Bacteria division WOR-3</taxon>
    </lineage>
</organism>
<evidence type="ECO:0000256" key="5">
    <source>
        <dbReference type="ARBA" id="ARBA00022840"/>
    </source>
</evidence>
<dbReference type="InterPro" id="IPR036526">
    <property type="entry name" value="C-N_Hydrolase_sf"/>
</dbReference>
<keyword evidence="5 7" id="KW-0067">ATP-binding</keyword>
<dbReference type="PIRSF" id="PIRSF006630">
    <property type="entry name" value="NADS_GAT"/>
    <property type="match status" value="1"/>
</dbReference>
<evidence type="ECO:0000256" key="4">
    <source>
        <dbReference type="ARBA" id="ARBA00022741"/>
    </source>
</evidence>
<dbReference type="InterPro" id="IPR003010">
    <property type="entry name" value="C-N_Hydrolase"/>
</dbReference>
<feature type="active site" description="Proton acceptor; for glutaminase activity" evidence="7">
    <location>
        <position position="41"/>
    </location>
</feature>
<evidence type="ECO:0000256" key="6">
    <source>
        <dbReference type="ARBA" id="ARBA00023027"/>
    </source>
</evidence>
<comment type="function">
    <text evidence="7">Catalyzes the ATP-dependent amidation of deamido-NAD to form NAD. Uses L-glutamine as a nitrogen source.</text>
</comment>
<dbReference type="NCBIfam" id="NF010588">
    <property type="entry name" value="PRK13981.1"/>
    <property type="match status" value="1"/>
</dbReference>
<feature type="binding site" evidence="7">
    <location>
        <position position="522"/>
    </location>
    <ligand>
        <name>deamido-NAD(+)</name>
        <dbReference type="ChEBI" id="CHEBI:58437"/>
        <note>ligand shared between two neighboring subunits</note>
    </ligand>
</feature>
<comment type="catalytic activity">
    <reaction evidence="7 8">
        <text>deamido-NAD(+) + L-glutamine + ATP + H2O = L-glutamate + AMP + diphosphate + NAD(+) + H(+)</text>
        <dbReference type="Rhea" id="RHEA:24384"/>
        <dbReference type="ChEBI" id="CHEBI:15377"/>
        <dbReference type="ChEBI" id="CHEBI:15378"/>
        <dbReference type="ChEBI" id="CHEBI:29985"/>
        <dbReference type="ChEBI" id="CHEBI:30616"/>
        <dbReference type="ChEBI" id="CHEBI:33019"/>
        <dbReference type="ChEBI" id="CHEBI:57540"/>
        <dbReference type="ChEBI" id="CHEBI:58359"/>
        <dbReference type="ChEBI" id="CHEBI:58437"/>
        <dbReference type="ChEBI" id="CHEBI:456215"/>
        <dbReference type="EC" id="6.3.5.1"/>
    </reaction>
</comment>
<dbReference type="GO" id="GO:0004359">
    <property type="term" value="F:glutaminase activity"/>
    <property type="evidence" value="ECO:0007669"/>
    <property type="project" value="InterPro"/>
</dbReference>
<keyword evidence="4 7" id="KW-0547">Nucleotide-binding</keyword>
<reference evidence="12" key="1">
    <citation type="journal article" date="2020" name="mSystems">
        <title>Genome- and Community-Level Interaction Insights into Carbon Utilization and Element Cycling Functions of Hydrothermarchaeota in Hydrothermal Sediment.</title>
        <authorList>
            <person name="Zhou Z."/>
            <person name="Liu Y."/>
            <person name="Xu W."/>
            <person name="Pan J."/>
            <person name="Luo Z.H."/>
            <person name="Li M."/>
        </authorList>
    </citation>
    <scope>NUCLEOTIDE SEQUENCE [LARGE SCALE GENOMIC DNA]</scope>
    <source>
        <strain evidence="12">SpSt-876</strain>
    </source>
</reference>
<evidence type="ECO:0000256" key="10">
    <source>
        <dbReference type="RuleBase" id="RU003811"/>
    </source>
</evidence>
<dbReference type="Gene3D" id="3.60.110.10">
    <property type="entry name" value="Carbon-nitrogen hydrolase"/>
    <property type="match status" value="1"/>
</dbReference>
<dbReference type="UniPathway" id="UPA00253">
    <property type="reaction ID" value="UER00334"/>
</dbReference>
<dbReference type="PROSITE" id="PS00920">
    <property type="entry name" value="NITRIL_CHT_1"/>
    <property type="match status" value="1"/>
</dbReference>
<dbReference type="InterPro" id="IPR014445">
    <property type="entry name" value="Gln-dep_NAD_synthase"/>
</dbReference>
<dbReference type="EC" id="6.3.5.1" evidence="7 8"/>
<dbReference type="Pfam" id="PF02540">
    <property type="entry name" value="NAD_synthase"/>
    <property type="match status" value="1"/>
</dbReference>
<name>A0A7C6EBB8_UNCW3</name>
<evidence type="ECO:0000259" key="11">
    <source>
        <dbReference type="PROSITE" id="PS50263"/>
    </source>
</evidence>
<dbReference type="InterPro" id="IPR003694">
    <property type="entry name" value="NAD_synthase"/>
</dbReference>
<dbReference type="AlphaFoldDB" id="A0A7C6EBB8"/>
<feature type="active site" description="Nucleophile; for glutaminase activity" evidence="7">
    <location>
        <position position="163"/>
    </location>
</feature>
<sequence>MKIALAQINTTVGDLAGNTKKIINQIERAKKQGADLVVFPELAITGYPPKDLLLKKSFVLENQKRLLTIQKATSGIGVIVGYVNHYLEKRLAPFGYDIAIPPQFPNLTLTNAACLLDNQKIIGIYEKIWLPTYDVFDEKRYFEPGKEPKVFSFQNRKIGINICEDLWVSDGPITQQVKMGANLIIVISASPFFVGKWRMRKELVKKQAVVNRVPILYNNLVCGQDDLIFDGGSFGFDQQGNLIGLAKHFEEDLIIIDIDSPKLEKDVWESEEFEVFNALVLGLRDYVNKNGFSKVVLGLSGGIDSALVCALAVEALGKERVLGVTMPSPFTSETSIQDAQTLARNLEIELLNIPITEVYNSYLKTLAFTFKDTKPDVTEENIQARVRGNLLMALSNKFGYLVLSTGNKSELAVGYTTLYGDMAGGLAVISDVPKTLVYRLARYFNQKSGKEIIPPNIFIKPPSAELKPNQKDSDDLPPYEILDEILALYIEENKSREEICALGFPKDLVTAIIQRVDHNEYKRQQAPLGLKITPKAFGFGRRMPITNKFN</sequence>
<dbReference type="CDD" id="cd00553">
    <property type="entry name" value="NAD_synthase"/>
    <property type="match status" value="1"/>
</dbReference>
<dbReference type="GO" id="GO:0003952">
    <property type="term" value="F:NAD+ synthase (glutamine-hydrolyzing) activity"/>
    <property type="evidence" value="ECO:0007669"/>
    <property type="project" value="UniProtKB-UniRule"/>
</dbReference>
<feature type="binding site" evidence="7">
    <location>
        <position position="405"/>
    </location>
    <ligand>
        <name>ATP</name>
        <dbReference type="ChEBI" id="CHEBI:30616"/>
    </ligand>
</feature>
<dbReference type="Pfam" id="PF00795">
    <property type="entry name" value="CN_hydrolase"/>
    <property type="match status" value="1"/>
</dbReference>
<dbReference type="InterPro" id="IPR022310">
    <property type="entry name" value="NAD/GMP_synthase"/>
</dbReference>
<evidence type="ECO:0000256" key="8">
    <source>
        <dbReference type="PIRNR" id="PIRNR006630"/>
    </source>
</evidence>
<dbReference type="GO" id="GO:0008795">
    <property type="term" value="F:NAD+ synthase activity"/>
    <property type="evidence" value="ECO:0007669"/>
    <property type="project" value="UniProtKB-UniRule"/>
</dbReference>
<feature type="binding site" evidence="7">
    <location>
        <position position="190"/>
    </location>
    <ligand>
        <name>L-glutamine</name>
        <dbReference type="ChEBI" id="CHEBI:58359"/>
    </ligand>
</feature>
<dbReference type="GO" id="GO:0009435">
    <property type="term" value="P:NAD+ biosynthetic process"/>
    <property type="evidence" value="ECO:0007669"/>
    <property type="project" value="UniProtKB-UniRule"/>
</dbReference>
<evidence type="ECO:0000256" key="3">
    <source>
        <dbReference type="ARBA" id="ARBA00022598"/>
    </source>
</evidence>
<dbReference type="PANTHER" id="PTHR23090">
    <property type="entry name" value="NH 3 /GLUTAMINE-DEPENDENT NAD + SYNTHETASE"/>
    <property type="match status" value="1"/>
</dbReference>
<comment type="similarity">
    <text evidence="2 7 8">In the C-terminal section; belongs to the NAD synthetase family.</text>
</comment>
<feature type="binding site" evidence="7">
    <location>
        <position position="196"/>
    </location>
    <ligand>
        <name>L-glutamine</name>
        <dbReference type="ChEBI" id="CHEBI:58359"/>
    </ligand>
</feature>
<dbReference type="EMBL" id="DTLI01000098">
    <property type="protein sequence ID" value="HHS51976.1"/>
    <property type="molecule type" value="Genomic_DNA"/>
</dbReference>
<dbReference type="SUPFAM" id="SSF56317">
    <property type="entry name" value="Carbon-nitrogen hydrolase"/>
    <property type="match status" value="1"/>
</dbReference>
<keyword evidence="6 7" id="KW-0520">NAD</keyword>
<dbReference type="PROSITE" id="PS50263">
    <property type="entry name" value="CN_HYDROLASE"/>
    <property type="match status" value="1"/>
</dbReference>
<feature type="binding site" evidence="7">
    <location>
        <position position="410"/>
    </location>
    <ligand>
        <name>deamido-NAD(+)</name>
        <dbReference type="ChEBI" id="CHEBI:58437"/>
        <note>ligand shared between two neighboring subunits</note>
    </ligand>
</feature>
<feature type="binding site" evidence="7">
    <location>
        <begin position="298"/>
        <end position="305"/>
    </location>
    <ligand>
        <name>ATP</name>
        <dbReference type="ChEBI" id="CHEBI:30616"/>
    </ligand>
</feature>
<feature type="active site" description="For glutaminase activity" evidence="7">
    <location>
        <position position="127"/>
    </location>
</feature>
<evidence type="ECO:0000256" key="7">
    <source>
        <dbReference type="HAMAP-Rule" id="MF_02090"/>
    </source>
</evidence>
<dbReference type="FunFam" id="3.40.50.620:FF:000106">
    <property type="entry name" value="Glutamine-dependent NAD(+) synthetase"/>
    <property type="match status" value="1"/>
</dbReference>
<feature type="binding site" evidence="7">
    <location>
        <position position="133"/>
    </location>
    <ligand>
        <name>L-glutamine</name>
        <dbReference type="ChEBI" id="CHEBI:58359"/>
    </ligand>
</feature>
<proteinExistence type="inferred from homology"/>
<keyword evidence="3 7" id="KW-0436">Ligase</keyword>
<evidence type="ECO:0000313" key="12">
    <source>
        <dbReference type="EMBL" id="HHS51976.1"/>
    </source>
</evidence>
<dbReference type="PANTHER" id="PTHR23090:SF9">
    <property type="entry name" value="GLUTAMINE-DEPENDENT NAD(+) SYNTHETASE"/>
    <property type="match status" value="1"/>
</dbReference>
<gene>
    <name evidence="7" type="primary">nadE</name>
    <name evidence="12" type="ORF">ENW73_03780</name>
</gene>
<dbReference type="CDD" id="cd07570">
    <property type="entry name" value="GAT_Gln-NAD-synth"/>
    <property type="match status" value="1"/>
</dbReference>
<dbReference type="NCBIfam" id="TIGR00552">
    <property type="entry name" value="nadE"/>
    <property type="match status" value="1"/>
</dbReference>
<accession>A0A7C6EBB8</accession>
<comment type="caution">
    <text evidence="12">The sequence shown here is derived from an EMBL/GenBank/DDBJ whole genome shotgun (WGS) entry which is preliminary data.</text>
</comment>
<dbReference type="Gene3D" id="3.40.50.620">
    <property type="entry name" value="HUPs"/>
    <property type="match status" value="1"/>
</dbReference>
<evidence type="ECO:0000256" key="2">
    <source>
        <dbReference type="ARBA" id="ARBA00007145"/>
    </source>
</evidence>
<feature type="domain" description="CN hydrolase" evidence="11">
    <location>
        <begin position="1"/>
        <end position="260"/>
    </location>
</feature>
<comment type="caution">
    <text evidence="7">Lacks conserved residue(s) required for the propagation of feature annotation.</text>
</comment>
<comment type="pathway">
    <text evidence="1 7 8">Cofactor biosynthesis; NAD(+) biosynthesis; NAD(+) from deamido-NAD(+) (L-Gln route): step 1/1.</text>
</comment>
<dbReference type="SUPFAM" id="SSF52402">
    <property type="entry name" value="Adenine nucleotide alpha hydrolases-like"/>
    <property type="match status" value="1"/>
</dbReference>
<dbReference type="InterPro" id="IPR000132">
    <property type="entry name" value="Nitrilase/CN_hydratase_CS"/>
</dbReference>
<dbReference type="GO" id="GO:0000257">
    <property type="term" value="F:nitrilase activity"/>
    <property type="evidence" value="ECO:0007669"/>
    <property type="project" value="UniProtKB-ARBA"/>
</dbReference>
<dbReference type="GO" id="GO:0005737">
    <property type="term" value="C:cytoplasm"/>
    <property type="evidence" value="ECO:0007669"/>
    <property type="project" value="InterPro"/>
</dbReference>
<evidence type="ECO:0000256" key="1">
    <source>
        <dbReference type="ARBA" id="ARBA00005188"/>
    </source>
</evidence>
<protein>
    <recommendedName>
        <fullName evidence="7 8">Glutamine-dependent NAD(+) synthetase</fullName>
        <ecNumber evidence="7 8">6.3.5.1</ecNumber>
    </recommendedName>
    <alternativeName>
        <fullName evidence="7 8">NAD(+) synthase [glutamine-hydrolyzing]</fullName>
    </alternativeName>
</protein>
<dbReference type="GO" id="GO:0005524">
    <property type="term" value="F:ATP binding"/>
    <property type="evidence" value="ECO:0007669"/>
    <property type="project" value="UniProtKB-UniRule"/>
</dbReference>
<dbReference type="InterPro" id="IPR014729">
    <property type="entry name" value="Rossmann-like_a/b/a_fold"/>
</dbReference>
<evidence type="ECO:0000256" key="9">
    <source>
        <dbReference type="PROSITE-ProRule" id="PRU10139"/>
    </source>
</evidence>